<evidence type="ECO:0000256" key="1">
    <source>
        <dbReference type="SAM" id="Phobius"/>
    </source>
</evidence>
<dbReference type="Proteomes" id="UP001382727">
    <property type="component" value="Chromosome"/>
</dbReference>
<feature type="transmembrane region" description="Helical" evidence="1">
    <location>
        <begin position="158"/>
        <end position="180"/>
    </location>
</feature>
<keyword evidence="1" id="KW-0812">Transmembrane</keyword>
<gene>
    <name evidence="2" type="ORF">V1351_09030</name>
</gene>
<accession>A0ABZ2MDI8</accession>
<feature type="transmembrane region" description="Helical" evidence="1">
    <location>
        <begin position="44"/>
        <end position="65"/>
    </location>
</feature>
<dbReference type="RefSeq" id="WP_338747829.1">
    <property type="nucleotide sequence ID" value="NZ_CP144913.1"/>
</dbReference>
<feature type="transmembrane region" description="Helical" evidence="1">
    <location>
        <begin position="116"/>
        <end position="146"/>
    </location>
</feature>
<keyword evidence="1" id="KW-1133">Transmembrane helix</keyword>
<keyword evidence="1" id="KW-0472">Membrane</keyword>
<feature type="transmembrane region" description="Helical" evidence="1">
    <location>
        <begin position="233"/>
        <end position="256"/>
    </location>
</feature>
<proteinExistence type="predicted"/>
<feature type="transmembrane region" description="Helical" evidence="1">
    <location>
        <begin position="187"/>
        <end position="213"/>
    </location>
</feature>
<dbReference type="EMBL" id="CP144913">
    <property type="protein sequence ID" value="WXB75116.1"/>
    <property type="molecule type" value="Genomic_DNA"/>
</dbReference>
<protein>
    <submittedName>
        <fullName evidence="2">ABC transporter permease</fullName>
    </submittedName>
</protein>
<reference evidence="2 3" key="1">
    <citation type="submission" date="2024-02" db="EMBL/GenBank/DDBJ databases">
        <title>Janibacter sp. nov., isolated from gut of marine sandworm.</title>
        <authorList>
            <person name="Kim B."/>
            <person name="Jun M.O."/>
            <person name="Shin N.-R."/>
        </authorList>
    </citation>
    <scope>NUCLEOTIDE SEQUENCE [LARGE SCALE GENOMIC DNA]</scope>
    <source>
        <strain evidence="2 3">A1S7</strain>
    </source>
</reference>
<evidence type="ECO:0000313" key="2">
    <source>
        <dbReference type="EMBL" id="WXB75116.1"/>
    </source>
</evidence>
<sequence length="261" mass="27011">MSAITATTNDTPCALPALEDVGKVSFLRLVAIELRKSVNTRAGMWLMIVMTGLSLVVVGASAIWGPDEGHTLGSFLAVTAIPLMMLLPIVGIMLATQEWSTRTGLVTFTLEPRRGLVIAAKLVASAVLGLLVIAAAFVAAGLVTALVGGEWTLSGVSAGGMVLATVIFVLQGAAFGLAFLNTPFAIVASLVLPTAWTIASSLISALSDVAGWLNLEQPTGMLISGAEMSGENWAQLGTASLVWVGLPIAVGTWRVLTREVK</sequence>
<keyword evidence="3" id="KW-1185">Reference proteome</keyword>
<evidence type="ECO:0000313" key="3">
    <source>
        <dbReference type="Proteomes" id="UP001382727"/>
    </source>
</evidence>
<organism evidence="2 3">
    <name type="scientific">Janibacter alittae</name>
    <dbReference type="NCBI Taxonomy" id="3115209"/>
    <lineage>
        <taxon>Bacteria</taxon>
        <taxon>Bacillati</taxon>
        <taxon>Actinomycetota</taxon>
        <taxon>Actinomycetes</taxon>
        <taxon>Micrococcales</taxon>
        <taxon>Intrasporangiaceae</taxon>
        <taxon>Janibacter</taxon>
    </lineage>
</organism>
<name>A0ABZ2MDI8_9MICO</name>
<feature type="transmembrane region" description="Helical" evidence="1">
    <location>
        <begin position="71"/>
        <end position="95"/>
    </location>
</feature>